<proteinExistence type="predicted"/>
<dbReference type="Proteomes" id="UP000536262">
    <property type="component" value="Unassembled WGS sequence"/>
</dbReference>
<evidence type="ECO:0000313" key="1">
    <source>
        <dbReference type="EMBL" id="MBB6356420.1"/>
    </source>
</evidence>
<dbReference type="AlphaFoldDB" id="A0A7X0FB54"/>
<protein>
    <submittedName>
        <fullName evidence="1">Uncharacterized protein</fullName>
    </submittedName>
</protein>
<dbReference type="RefSeq" id="WP_162244938.1">
    <property type="nucleotide sequence ID" value="NZ_BAABEG010000001.1"/>
</dbReference>
<sequence>MTPLKAALLSFAMLSAIVLGGFGIYAADAAADHHAVDGYGVTASR</sequence>
<comment type="caution">
    <text evidence="1">The sequence shown here is derived from an EMBL/GenBank/DDBJ whole genome shotgun (WGS) entry which is preliminary data.</text>
</comment>
<gene>
    <name evidence="1" type="ORF">GGR00_004228</name>
</gene>
<name>A0A7X0FB54_9HYPH</name>
<reference evidence="1 2" key="1">
    <citation type="submission" date="2020-08" db="EMBL/GenBank/DDBJ databases">
        <title>Genomic Encyclopedia of Type Strains, Phase IV (KMG-IV): sequencing the most valuable type-strain genomes for metagenomic binning, comparative biology and taxonomic classification.</title>
        <authorList>
            <person name="Goeker M."/>
        </authorList>
    </citation>
    <scope>NUCLEOTIDE SEQUENCE [LARGE SCALE GENOMIC DNA]</scope>
    <source>
        <strain evidence="1 2">DSM 7051</strain>
    </source>
</reference>
<evidence type="ECO:0000313" key="2">
    <source>
        <dbReference type="Proteomes" id="UP000536262"/>
    </source>
</evidence>
<dbReference type="EMBL" id="JACHOU010000013">
    <property type="protein sequence ID" value="MBB6356420.1"/>
    <property type="molecule type" value="Genomic_DNA"/>
</dbReference>
<accession>A0A7X0FB54</accession>
<keyword evidence="2" id="KW-1185">Reference proteome</keyword>
<organism evidence="1 2">
    <name type="scientific">Aminobacter aganoensis</name>
    <dbReference type="NCBI Taxonomy" id="83264"/>
    <lineage>
        <taxon>Bacteria</taxon>
        <taxon>Pseudomonadati</taxon>
        <taxon>Pseudomonadota</taxon>
        <taxon>Alphaproteobacteria</taxon>
        <taxon>Hyphomicrobiales</taxon>
        <taxon>Phyllobacteriaceae</taxon>
        <taxon>Aminobacter</taxon>
    </lineage>
</organism>